<name>A0A0W0GDQ7_MONRR</name>
<sequence>MLESLAVIRAASFPQFSFSCALLDYNTV</sequence>
<organism evidence="1 2">
    <name type="scientific">Moniliophthora roreri</name>
    <name type="common">Frosty pod rot fungus</name>
    <name type="synonym">Monilia roreri</name>
    <dbReference type="NCBI Taxonomy" id="221103"/>
    <lineage>
        <taxon>Eukaryota</taxon>
        <taxon>Fungi</taxon>
        <taxon>Dikarya</taxon>
        <taxon>Basidiomycota</taxon>
        <taxon>Agaricomycotina</taxon>
        <taxon>Agaricomycetes</taxon>
        <taxon>Agaricomycetidae</taxon>
        <taxon>Agaricales</taxon>
        <taxon>Marasmiineae</taxon>
        <taxon>Marasmiaceae</taxon>
        <taxon>Moniliophthora</taxon>
    </lineage>
</organism>
<dbReference type="AlphaFoldDB" id="A0A0W0GDQ7"/>
<reference evidence="1 2" key="1">
    <citation type="submission" date="2015-12" db="EMBL/GenBank/DDBJ databases">
        <title>Draft genome sequence of Moniliophthora roreri, the causal agent of frosty pod rot of cacao.</title>
        <authorList>
            <person name="Aime M.C."/>
            <person name="Diaz-Valderrama J.R."/>
            <person name="Kijpornyongpan T."/>
            <person name="Phillips-Mora W."/>
        </authorList>
    </citation>
    <scope>NUCLEOTIDE SEQUENCE [LARGE SCALE GENOMIC DNA]</scope>
    <source>
        <strain evidence="1 2">MCA 2952</strain>
    </source>
</reference>
<dbReference type="EMBL" id="LATX01000272">
    <property type="protein sequence ID" value="KTB46699.1"/>
    <property type="molecule type" value="Genomic_DNA"/>
</dbReference>
<dbReference type="Proteomes" id="UP000054988">
    <property type="component" value="Unassembled WGS sequence"/>
</dbReference>
<evidence type="ECO:0000313" key="2">
    <source>
        <dbReference type="Proteomes" id="UP000054988"/>
    </source>
</evidence>
<accession>A0A0W0GDQ7</accession>
<proteinExistence type="predicted"/>
<gene>
    <name evidence="1" type="ORF">WG66_724</name>
</gene>
<evidence type="ECO:0000313" key="1">
    <source>
        <dbReference type="EMBL" id="KTB46699.1"/>
    </source>
</evidence>
<comment type="caution">
    <text evidence="1">The sequence shown here is derived from an EMBL/GenBank/DDBJ whole genome shotgun (WGS) entry which is preliminary data.</text>
</comment>
<protein>
    <submittedName>
        <fullName evidence="1">Uncharacterized protein</fullName>
    </submittedName>
</protein>